<dbReference type="Pfam" id="PF01966">
    <property type="entry name" value="HD"/>
    <property type="match status" value="1"/>
</dbReference>
<evidence type="ECO:0000259" key="1">
    <source>
        <dbReference type="PROSITE" id="PS51831"/>
    </source>
</evidence>
<dbReference type="EMBL" id="CP012332">
    <property type="protein sequence ID" value="AKU92133.1"/>
    <property type="molecule type" value="Genomic_DNA"/>
</dbReference>
<reference evidence="2 3" key="1">
    <citation type="submission" date="2015-08" db="EMBL/GenBank/DDBJ databases">
        <authorList>
            <person name="Babu N.S."/>
            <person name="Beckwith C.J."/>
            <person name="Beseler K.G."/>
            <person name="Brison A."/>
            <person name="Carone J.V."/>
            <person name="Caskin T.P."/>
            <person name="Diamond M."/>
            <person name="Durham M.E."/>
            <person name="Foxe J.M."/>
            <person name="Go M."/>
            <person name="Henderson B.A."/>
            <person name="Jones I.B."/>
            <person name="McGettigan J.A."/>
            <person name="Micheletti S.J."/>
            <person name="Nasrallah M.E."/>
            <person name="Ortiz D."/>
            <person name="Piller C.R."/>
            <person name="Privatt S.R."/>
            <person name="Schneider S.L."/>
            <person name="Sharp S."/>
            <person name="Smith T.C."/>
            <person name="Stanton J.D."/>
            <person name="Ullery H.E."/>
            <person name="Wilson R.J."/>
            <person name="Serrano M.G."/>
            <person name="Buck G."/>
            <person name="Lee V."/>
            <person name="Wang Y."/>
            <person name="Carvalho R."/>
            <person name="Voegtly L."/>
            <person name="Shi R."/>
            <person name="Duckworth R."/>
            <person name="Johnson A."/>
            <person name="Loviza R."/>
            <person name="Walstead R."/>
            <person name="Shah Z."/>
            <person name="Kiflezghi M."/>
            <person name="Wade K."/>
            <person name="Ball S.L."/>
            <person name="Bradley K.W."/>
            <person name="Asai D.J."/>
            <person name="Bowman C.A."/>
            <person name="Russell D.A."/>
            <person name="Pope W.H."/>
            <person name="Jacobs-Sera D."/>
            <person name="Hendrix R.W."/>
            <person name="Hatfull G.F."/>
        </authorList>
    </citation>
    <scope>NUCLEOTIDE SEQUENCE [LARGE SCALE GENOMIC DNA]</scope>
    <source>
        <strain evidence="2 3">DSM 27710</strain>
    </source>
</reference>
<dbReference type="Proteomes" id="UP000055590">
    <property type="component" value="Chromosome"/>
</dbReference>
<dbReference type="PANTHER" id="PTHR33594:SF1">
    <property type="entry name" value="HD_PDEASE DOMAIN-CONTAINING PROTEIN"/>
    <property type="match status" value="1"/>
</dbReference>
<dbReference type="Pfam" id="PF04229">
    <property type="entry name" value="GrpB"/>
    <property type="match status" value="1"/>
</dbReference>
<dbReference type="AlphaFoldDB" id="A0A0K1PF24"/>
<dbReference type="PROSITE" id="PS51831">
    <property type="entry name" value="HD"/>
    <property type="match status" value="1"/>
</dbReference>
<evidence type="ECO:0000313" key="2">
    <source>
        <dbReference type="EMBL" id="AKU92133.1"/>
    </source>
</evidence>
<evidence type="ECO:0000313" key="3">
    <source>
        <dbReference type="Proteomes" id="UP000055590"/>
    </source>
</evidence>
<dbReference type="PATRIC" id="fig|1391653.3.peg.2624"/>
<name>A0A0K1PF24_9BACT</name>
<keyword evidence="3" id="KW-1185">Reference proteome</keyword>
<proteinExistence type="predicted"/>
<dbReference type="STRING" id="1391653.AKJ08_2520"/>
<organism evidence="2 3">
    <name type="scientific">Vulgatibacter incomptus</name>
    <dbReference type="NCBI Taxonomy" id="1391653"/>
    <lineage>
        <taxon>Bacteria</taxon>
        <taxon>Pseudomonadati</taxon>
        <taxon>Myxococcota</taxon>
        <taxon>Myxococcia</taxon>
        <taxon>Myxococcales</taxon>
        <taxon>Cystobacterineae</taxon>
        <taxon>Vulgatibacteraceae</taxon>
        <taxon>Vulgatibacter</taxon>
    </lineage>
</organism>
<dbReference type="SMART" id="SM00471">
    <property type="entry name" value="HDc"/>
    <property type="match status" value="1"/>
</dbReference>
<gene>
    <name evidence="2" type="ORF">AKJ08_2520</name>
</gene>
<dbReference type="CDD" id="cd00077">
    <property type="entry name" value="HDc"/>
    <property type="match status" value="1"/>
</dbReference>
<dbReference type="InterPro" id="IPR003607">
    <property type="entry name" value="HD/PDEase_dom"/>
</dbReference>
<dbReference type="SUPFAM" id="SSF109604">
    <property type="entry name" value="HD-domain/PDEase-like"/>
    <property type="match status" value="1"/>
</dbReference>
<dbReference type="PANTHER" id="PTHR33594">
    <property type="entry name" value="SUPERFAMILY HYDROLASE, PUTATIVE (AFU_ORTHOLOGUE AFUA_1G03035)-RELATED"/>
    <property type="match status" value="1"/>
</dbReference>
<dbReference type="InterPro" id="IPR043519">
    <property type="entry name" value="NT_sf"/>
</dbReference>
<protein>
    <submittedName>
        <fullName evidence="2">Metal-dependent phosphohydrolase</fullName>
    </submittedName>
</protein>
<dbReference type="InterPro" id="IPR007344">
    <property type="entry name" value="GrpB/CoaE"/>
</dbReference>
<dbReference type="SUPFAM" id="SSF81301">
    <property type="entry name" value="Nucleotidyltransferase"/>
    <property type="match status" value="1"/>
</dbReference>
<sequence length="371" mass="40736">MHFLPWEQVSEAAERAFERHATRIRAAIPDAILEHVGSTSIPGAITKGDMDLQVRVDPERFAAAEAALAKLYPRNTGSTRTESFAAFEEKGQPDVGIQLTAIGGPFDFFHELRDRLRGDVVAFEAYQGLKTLYEGAPMASWRAAKERFFEALLRGTANCTPTVAGGSGERLVEAARRAAEGADPAHDFAHVLRVVSSAGRIAEAEGADREIATTAALLHELFNHPKGHPESHLSGERCSELALALLIDEGWPVARAEAVAYAIRVHPFSLGVVPVTLEGKVVQDADRLDSIGAIGIARCFATTSTMKRPFYDPEDPFCARREPDDKRWGVDHFYRKLLRIPDVLHTATARRLAAERAGFMERFLEQLGSEL</sequence>
<dbReference type="GO" id="GO:0016787">
    <property type="term" value="F:hydrolase activity"/>
    <property type="evidence" value="ECO:0007669"/>
    <property type="project" value="UniProtKB-KW"/>
</dbReference>
<dbReference type="KEGG" id="vin:AKJ08_2520"/>
<keyword evidence="2" id="KW-0378">Hydrolase</keyword>
<accession>A0A0K1PF24</accession>
<dbReference type="Gene3D" id="1.10.3210.50">
    <property type="match status" value="1"/>
</dbReference>
<feature type="domain" description="HD" evidence="1">
    <location>
        <begin position="187"/>
        <end position="291"/>
    </location>
</feature>
<dbReference type="Gene3D" id="3.30.460.10">
    <property type="entry name" value="Beta Polymerase, domain 2"/>
    <property type="match status" value="1"/>
</dbReference>
<dbReference type="InterPro" id="IPR006674">
    <property type="entry name" value="HD_domain"/>
</dbReference>